<comment type="subcellular location">
    <subcellularLocation>
        <location evidence="1">Membrane</location>
        <topology evidence="1">Multi-pass membrane protein</topology>
    </subcellularLocation>
</comment>
<dbReference type="GO" id="GO:0008273">
    <property type="term" value="F:calcium, potassium:sodium antiporter activity"/>
    <property type="evidence" value="ECO:0007669"/>
    <property type="project" value="TreeGrafter"/>
</dbReference>
<dbReference type="InterPro" id="IPR044880">
    <property type="entry name" value="NCX_ion-bd_dom_sf"/>
</dbReference>
<evidence type="ECO:0000256" key="2">
    <source>
        <dbReference type="ARBA" id="ARBA00022692"/>
    </source>
</evidence>
<feature type="domain" description="Sodium/calcium exchanger membrane region" evidence="6">
    <location>
        <begin position="14"/>
        <end position="165"/>
    </location>
</feature>
<evidence type="ECO:0000256" key="1">
    <source>
        <dbReference type="ARBA" id="ARBA00004141"/>
    </source>
</evidence>
<feature type="transmembrane region" description="Helical" evidence="5">
    <location>
        <begin position="82"/>
        <end position="100"/>
    </location>
</feature>
<dbReference type="OrthoDB" id="9794225at2"/>
<feature type="transmembrane region" description="Helical" evidence="5">
    <location>
        <begin position="12"/>
        <end position="33"/>
    </location>
</feature>
<evidence type="ECO:0000313" key="7">
    <source>
        <dbReference type="EMBL" id="GAP41050.1"/>
    </source>
</evidence>
<dbReference type="InterPro" id="IPR004837">
    <property type="entry name" value="NaCa_Exmemb"/>
</dbReference>
<dbReference type="AlphaFoldDB" id="A0A0S7BL74"/>
<feature type="transmembrane region" description="Helical" evidence="5">
    <location>
        <begin position="261"/>
        <end position="280"/>
    </location>
</feature>
<sequence length="344" mass="36818">MELIIQTITTGNFVWFTFVISAAVIVFAAMKLASNGDVIAARTKISGMFVGVLLLAGATSLPEMLTGINSVLADEPNLAAGNFFGSSAFNMFILAILDVIGKDQRILRSSALKHTLSGSLAVFLCTLVLFFLCANPLLASIHFQIGWVGIDSIIIAAFYVFSVYLINKNDSSEITADLTEEELKSIPSLKAGIFGFILASALLMIATPLMVRSSATISDITGLGTSFIGSTLVAIITSLPELVTSIAALKISAPEMAMGNLFGSNMFNMFGLALTDMFYTKGRFIGAIDQSFLIAGMLGVLLTSLALVGNVTSFRRFRHMESDSVIMTIIYLAGTYLLYIQSRV</sequence>
<proteinExistence type="predicted"/>
<feature type="transmembrane region" description="Helical" evidence="5">
    <location>
        <begin position="187"/>
        <end position="207"/>
    </location>
</feature>
<evidence type="ECO:0000313" key="8">
    <source>
        <dbReference type="Proteomes" id="UP000053370"/>
    </source>
</evidence>
<feature type="domain" description="Sodium/calcium exchanger membrane region" evidence="6">
    <location>
        <begin position="193"/>
        <end position="338"/>
    </location>
</feature>
<dbReference type="GO" id="GO:0006874">
    <property type="term" value="P:intracellular calcium ion homeostasis"/>
    <property type="evidence" value="ECO:0007669"/>
    <property type="project" value="TreeGrafter"/>
</dbReference>
<keyword evidence="4 5" id="KW-0472">Membrane</keyword>
<dbReference type="RefSeq" id="WP_062281470.1">
    <property type="nucleotide sequence ID" value="NZ_DF968181.1"/>
</dbReference>
<feature type="transmembrane region" description="Helical" evidence="5">
    <location>
        <begin position="292"/>
        <end position="312"/>
    </location>
</feature>
<reference evidence="7" key="1">
    <citation type="journal article" date="2015" name="Genome Announc.">
        <title>Draft Genome Sequence of Anaerolineae Strain TC1, a Novel Isolate from a Methanogenic Wastewater Treatment System.</title>
        <authorList>
            <person name="Matsuura N."/>
            <person name="Tourlousse D.M."/>
            <person name="Sun L."/>
            <person name="Toyonaga M."/>
            <person name="Kuroda K."/>
            <person name="Ohashi A."/>
            <person name="Cruz R."/>
            <person name="Yamaguchi T."/>
            <person name="Sekiguchi Y."/>
        </authorList>
    </citation>
    <scope>NUCLEOTIDE SEQUENCE [LARGE SCALE GENOMIC DNA]</scope>
    <source>
        <strain evidence="7">TC1</strain>
    </source>
</reference>
<protein>
    <submittedName>
        <fullName evidence="7">Ca2+/Na+ antiporter</fullName>
    </submittedName>
</protein>
<evidence type="ECO:0000256" key="3">
    <source>
        <dbReference type="ARBA" id="ARBA00022989"/>
    </source>
</evidence>
<keyword evidence="2 5" id="KW-0812">Transmembrane</keyword>
<keyword evidence="8" id="KW-1185">Reference proteome</keyword>
<accession>A0A0S7BL74</accession>
<dbReference type="STRING" id="1678840.ATC1_131032"/>
<gene>
    <name evidence="7" type="ORF">ATC1_131032</name>
</gene>
<dbReference type="PANTHER" id="PTHR10846:SF8">
    <property type="entry name" value="INNER MEMBRANE PROTEIN YRBG"/>
    <property type="match status" value="1"/>
</dbReference>
<feature type="transmembrane region" description="Helical" evidence="5">
    <location>
        <begin position="120"/>
        <end position="139"/>
    </location>
</feature>
<evidence type="ECO:0000259" key="6">
    <source>
        <dbReference type="Pfam" id="PF01699"/>
    </source>
</evidence>
<feature type="transmembrane region" description="Helical" evidence="5">
    <location>
        <begin position="145"/>
        <end position="166"/>
    </location>
</feature>
<dbReference type="GO" id="GO:0005886">
    <property type="term" value="C:plasma membrane"/>
    <property type="evidence" value="ECO:0007669"/>
    <property type="project" value="TreeGrafter"/>
</dbReference>
<feature type="transmembrane region" description="Helical" evidence="5">
    <location>
        <begin position="227"/>
        <end position="249"/>
    </location>
</feature>
<dbReference type="Gene3D" id="1.20.1420.30">
    <property type="entry name" value="NCX, central ion-binding region"/>
    <property type="match status" value="1"/>
</dbReference>
<name>A0A0S7BL74_9CHLR</name>
<dbReference type="PANTHER" id="PTHR10846">
    <property type="entry name" value="SODIUM/POTASSIUM/CALCIUM EXCHANGER"/>
    <property type="match status" value="1"/>
</dbReference>
<dbReference type="EMBL" id="DF968181">
    <property type="protein sequence ID" value="GAP41050.1"/>
    <property type="molecule type" value="Genomic_DNA"/>
</dbReference>
<dbReference type="InterPro" id="IPR004481">
    <property type="entry name" value="K/Na/Ca-exchanger"/>
</dbReference>
<organism evidence="7">
    <name type="scientific">Flexilinea flocculi</name>
    <dbReference type="NCBI Taxonomy" id="1678840"/>
    <lineage>
        <taxon>Bacteria</taxon>
        <taxon>Bacillati</taxon>
        <taxon>Chloroflexota</taxon>
        <taxon>Anaerolineae</taxon>
        <taxon>Anaerolineales</taxon>
        <taxon>Anaerolineaceae</taxon>
        <taxon>Flexilinea</taxon>
    </lineage>
</organism>
<feature type="transmembrane region" description="Helical" evidence="5">
    <location>
        <begin position="324"/>
        <end position="342"/>
    </location>
</feature>
<dbReference type="Proteomes" id="UP000053370">
    <property type="component" value="Unassembled WGS sequence"/>
</dbReference>
<evidence type="ECO:0000256" key="4">
    <source>
        <dbReference type="ARBA" id="ARBA00023136"/>
    </source>
</evidence>
<evidence type="ECO:0000256" key="5">
    <source>
        <dbReference type="SAM" id="Phobius"/>
    </source>
</evidence>
<keyword evidence="3 5" id="KW-1133">Transmembrane helix</keyword>
<dbReference type="Pfam" id="PF01699">
    <property type="entry name" value="Na_Ca_ex"/>
    <property type="match status" value="2"/>
</dbReference>
<feature type="transmembrane region" description="Helical" evidence="5">
    <location>
        <begin position="45"/>
        <end position="62"/>
    </location>
</feature>
<dbReference type="GO" id="GO:0005262">
    <property type="term" value="F:calcium channel activity"/>
    <property type="evidence" value="ECO:0007669"/>
    <property type="project" value="TreeGrafter"/>
</dbReference>